<proteinExistence type="evidence at transcript level"/>
<sequence>MSPLGPRIFPRVATLGIISGEAINLSNSMYPPFICSIRSSPPTKSAPASFASSNFSP</sequence>
<accession>I3SIS9</accession>
<name>I3SIS9_MEDTR</name>
<reference evidence="1" key="1">
    <citation type="submission" date="2012-05" db="EMBL/GenBank/DDBJ databases">
        <authorList>
            <person name="Krishnakumar V."/>
            <person name="Cheung F."/>
            <person name="Xiao Y."/>
            <person name="Chan A."/>
            <person name="Moskal W.A."/>
            <person name="Town C.D."/>
        </authorList>
    </citation>
    <scope>NUCLEOTIDE SEQUENCE</scope>
</reference>
<dbReference type="EMBL" id="BT140376">
    <property type="protein sequence ID" value="AFK40171.1"/>
    <property type="molecule type" value="mRNA"/>
</dbReference>
<dbReference type="AlphaFoldDB" id="I3SIS9"/>
<protein>
    <submittedName>
        <fullName evidence="1">Uncharacterized protein</fullName>
    </submittedName>
</protein>
<evidence type="ECO:0000313" key="1">
    <source>
        <dbReference type="EMBL" id="AFK40171.1"/>
    </source>
</evidence>
<organism evidence="1">
    <name type="scientific">Medicago truncatula</name>
    <name type="common">Barrel medic</name>
    <name type="synonym">Medicago tribuloides</name>
    <dbReference type="NCBI Taxonomy" id="3880"/>
    <lineage>
        <taxon>Eukaryota</taxon>
        <taxon>Viridiplantae</taxon>
        <taxon>Streptophyta</taxon>
        <taxon>Embryophyta</taxon>
        <taxon>Tracheophyta</taxon>
        <taxon>Spermatophyta</taxon>
        <taxon>Magnoliopsida</taxon>
        <taxon>eudicotyledons</taxon>
        <taxon>Gunneridae</taxon>
        <taxon>Pentapetalae</taxon>
        <taxon>rosids</taxon>
        <taxon>fabids</taxon>
        <taxon>Fabales</taxon>
        <taxon>Fabaceae</taxon>
        <taxon>Papilionoideae</taxon>
        <taxon>50 kb inversion clade</taxon>
        <taxon>NPAAA clade</taxon>
        <taxon>Hologalegina</taxon>
        <taxon>IRL clade</taxon>
        <taxon>Trifolieae</taxon>
        <taxon>Medicago</taxon>
    </lineage>
</organism>